<evidence type="ECO:0000313" key="2">
    <source>
        <dbReference type="EMBL" id="KKE84141.1"/>
    </source>
</evidence>
<name>A0A0F6AEA4_9GAMM</name>
<evidence type="ECO:0000256" key="1">
    <source>
        <dbReference type="SAM" id="MobiDB-lite"/>
    </source>
</evidence>
<dbReference type="AlphaFoldDB" id="A0A0F6AEA4"/>
<organism evidence="2 3">
    <name type="scientific">Pseudoalteromonas luteoviolacea S4054</name>
    <dbReference type="NCBI Taxonomy" id="1129367"/>
    <lineage>
        <taxon>Bacteria</taxon>
        <taxon>Pseudomonadati</taxon>
        <taxon>Pseudomonadota</taxon>
        <taxon>Gammaproteobacteria</taxon>
        <taxon>Alteromonadales</taxon>
        <taxon>Pseudoalteromonadaceae</taxon>
        <taxon>Pseudoalteromonas</taxon>
    </lineage>
</organism>
<dbReference type="EMBL" id="AUXW01000138">
    <property type="protein sequence ID" value="KKE84141.1"/>
    <property type="molecule type" value="Genomic_DNA"/>
</dbReference>
<feature type="region of interest" description="Disordered" evidence="1">
    <location>
        <begin position="924"/>
        <end position="947"/>
    </location>
</feature>
<proteinExistence type="predicted"/>
<comment type="caution">
    <text evidence="2">The sequence shown here is derived from an EMBL/GenBank/DDBJ whole genome shotgun (WGS) entry which is preliminary data.</text>
</comment>
<accession>A0A0F6AEA4</accession>
<reference evidence="2 3" key="1">
    <citation type="journal article" date="2015" name="BMC Genomics">
        <title>Genome mining reveals unlocked bioactive potential of marine Gram-negative bacteria.</title>
        <authorList>
            <person name="Machado H."/>
            <person name="Sonnenschein E.C."/>
            <person name="Melchiorsen J."/>
            <person name="Gram L."/>
        </authorList>
    </citation>
    <scope>NUCLEOTIDE SEQUENCE [LARGE SCALE GENOMIC DNA]</scope>
    <source>
        <strain evidence="2 3">S4054</strain>
    </source>
</reference>
<sequence>MLTKVTLPSGGTIEYDYKVFNKLRNDPYNENRKLHTKTINDGNGNTDTWTFDYKDTRYSAKDALEVTIERTDETVKKIFSDDKSYQHGQLLEETVTDTALSKEKKVRYEYKLIADIGEFTFLDFPEDVPASLTSKVALKKKTVSIDGNHYYTEYQEHNAYGMPTKIKESFNQKHKYTKLGYYNNSSKWILGLPTTVSVSTYNGGYTTVSETKYNGLGLPNETKKFGTWVTRYTKYSSKGDLEKEEYNAPRTFGTGNRFTQFSSYENGKPGTITVPAPQTSSNMSRTQSFDAYGRVKRETDYKGTTTNYYYGSDVTGINIESDSTYGDWQDTFIEWNDARTTRTISRCKLNRHATGCDGGVVFKTVETYDGLTRLIKTATHDDTGSNRISRYQEFGYNKNHQLTFESFFSGSSNTITSGTTTTYDAFGRKLSMSTTGRGSITYDYLSGNRVKVTDAGKNSNNTTHSTTTTYQAYGMPDYSMATKIESPENVTTDIGVDVFGIINSVSQTGKKKDGVFHTVTERREYTAAKHLCLVTRPELGTTIYGRNNFGEQTWSKSGVTNTECTTDKPSSPINYTYDNLGNLRTVDYADNSGDATYTRDKNGNITTLTAGNVNHAYNYNNQNLLEDETVTVGTNLPLQTDYEYNSLQHLSYTTYPDVIGVTLSHKPNGFGEPTEARVYNSNGSVKLDFAHSATYHANGLLKGFTYGNGVKHSMTLHNTSELPETLKDYKTSSNIVNLRYGFDNNANVTSITNNVDSGYSLSSLTYDGLNRLKSTTGGTKIGSSSLSYDGFGNITSYSSLGRNLGYSYDYNKNRLSSVSGVSGKYSRFSYDTKGNVTNNGSFGLTFNQANQVASANGHTYNYDGHDRRVYQSDNGGSYSVYTQDGTLIYREEGTSIAEEGGVTIEHYYKGNDHAPAHIHVNGGGGKTKIGQNGKPIKGSPELTSKQRKVVEANKAKIRRAVKKIGKVLQDRHKNG</sequence>
<protein>
    <submittedName>
        <fullName evidence="2">Uncharacterized protein</fullName>
    </submittedName>
</protein>
<dbReference type="Gene3D" id="2.180.10.10">
    <property type="entry name" value="RHS repeat-associated core"/>
    <property type="match status" value="2"/>
</dbReference>
<evidence type="ECO:0000313" key="3">
    <source>
        <dbReference type="Proteomes" id="UP000033434"/>
    </source>
</evidence>
<gene>
    <name evidence="2" type="ORF">N479_09585</name>
</gene>
<dbReference type="Proteomes" id="UP000033434">
    <property type="component" value="Unassembled WGS sequence"/>
</dbReference>
<dbReference type="PATRIC" id="fig|1129367.4.peg.1695"/>